<evidence type="ECO:0000256" key="3">
    <source>
        <dbReference type="ARBA" id="ARBA00022884"/>
    </source>
</evidence>
<gene>
    <name evidence="6 8" type="primary">nusB</name>
    <name evidence="8" type="ORF">DQQ10_02860</name>
</gene>
<dbReference type="InterPro" id="IPR006027">
    <property type="entry name" value="NusB_RsmB_TIM44"/>
</dbReference>
<dbReference type="Pfam" id="PF01029">
    <property type="entry name" value="NusB"/>
    <property type="match status" value="1"/>
</dbReference>
<dbReference type="Proteomes" id="UP000251889">
    <property type="component" value="Unassembled WGS sequence"/>
</dbReference>
<evidence type="ECO:0000256" key="5">
    <source>
        <dbReference type="ARBA" id="ARBA00023163"/>
    </source>
</evidence>
<dbReference type="EMBL" id="QMFY01000001">
    <property type="protein sequence ID" value="RAW03055.1"/>
    <property type="molecule type" value="Genomic_DNA"/>
</dbReference>
<accession>A0A364Y9B1</accession>
<dbReference type="OrthoDB" id="9787568at2"/>
<dbReference type="AlphaFoldDB" id="A0A364Y9B1"/>
<name>A0A364Y9B1_9BACT</name>
<dbReference type="GO" id="GO:0031564">
    <property type="term" value="P:transcription antitermination"/>
    <property type="evidence" value="ECO:0007669"/>
    <property type="project" value="UniProtKB-KW"/>
</dbReference>
<dbReference type="SUPFAM" id="SSF48013">
    <property type="entry name" value="NusB-like"/>
    <property type="match status" value="1"/>
</dbReference>
<dbReference type="PANTHER" id="PTHR11078">
    <property type="entry name" value="N UTILIZATION SUBSTANCE PROTEIN B-RELATED"/>
    <property type="match status" value="1"/>
</dbReference>
<comment type="similarity">
    <text evidence="1 6">Belongs to the NusB family.</text>
</comment>
<evidence type="ECO:0000256" key="6">
    <source>
        <dbReference type="HAMAP-Rule" id="MF_00073"/>
    </source>
</evidence>
<dbReference type="GO" id="GO:0005829">
    <property type="term" value="C:cytosol"/>
    <property type="evidence" value="ECO:0007669"/>
    <property type="project" value="TreeGrafter"/>
</dbReference>
<feature type="domain" description="NusB/RsmB/TIM44" evidence="7">
    <location>
        <begin position="270"/>
        <end position="361"/>
    </location>
</feature>
<keyword evidence="4 6" id="KW-0805">Transcription regulation</keyword>
<comment type="caution">
    <text evidence="8">The sequence shown here is derived from an EMBL/GenBank/DDBJ whole genome shotgun (WGS) entry which is preliminary data.</text>
</comment>
<dbReference type="Gene3D" id="1.10.940.10">
    <property type="entry name" value="NusB-like"/>
    <property type="match status" value="1"/>
</dbReference>
<dbReference type="InterPro" id="IPR011605">
    <property type="entry name" value="NusB_fam"/>
</dbReference>
<evidence type="ECO:0000256" key="2">
    <source>
        <dbReference type="ARBA" id="ARBA00022814"/>
    </source>
</evidence>
<dbReference type="NCBIfam" id="TIGR01951">
    <property type="entry name" value="nusB"/>
    <property type="match status" value="1"/>
</dbReference>
<evidence type="ECO:0000256" key="4">
    <source>
        <dbReference type="ARBA" id="ARBA00023015"/>
    </source>
</evidence>
<evidence type="ECO:0000259" key="7">
    <source>
        <dbReference type="Pfam" id="PF01029"/>
    </source>
</evidence>
<dbReference type="HAMAP" id="MF_00073">
    <property type="entry name" value="NusB"/>
    <property type="match status" value="1"/>
</dbReference>
<dbReference type="GO" id="GO:0006353">
    <property type="term" value="P:DNA-templated transcription termination"/>
    <property type="evidence" value="ECO:0007669"/>
    <property type="project" value="UniProtKB-UniRule"/>
</dbReference>
<keyword evidence="3 6" id="KW-0694">RNA-binding</keyword>
<comment type="function">
    <text evidence="6">Involved in transcription antitermination. Required for transcription of ribosomal RNA (rRNA) genes. Binds specifically to the boxA antiterminator sequence of the ribosomal RNA (rrn) operons.</text>
</comment>
<dbReference type="InterPro" id="IPR035926">
    <property type="entry name" value="NusB-like_sf"/>
</dbReference>
<keyword evidence="9" id="KW-1185">Reference proteome</keyword>
<evidence type="ECO:0000313" key="9">
    <source>
        <dbReference type="Proteomes" id="UP000251889"/>
    </source>
</evidence>
<protein>
    <recommendedName>
        <fullName evidence="6">Transcription antitermination protein NusB</fullName>
    </recommendedName>
    <alternativeName>
        <fullName evidence="6">Antitermination factor NusB</fullName>
    </alternativeName>
</protein>
<sequence>MLNRRSLRIKVMQNLFALQQCKDANYELCLENIGEAFLPDLNSMEVQDKAALNAQKKTATKLFEKAFGKGETSVDSDDEKIKKTVNAAFLFYAKQSKKDTDFFRTSLISEIEKIYDQYISVLSLATAFAELAEADKKVSHKNFVQNTWIKALQKNEELKKNALKMGRHWQDKLDRVKLWFRDVVRQDNEYLNYLDKKSPSADDQKKFANHLFKKVILGKTVINEHFEEEVLRWAEDKEIVRGLIEKTIKSYDPDTMPNGIALHTLSINWEEDKEFIEILYKATADLDGEYKTLIANNTRNWEVDRLPLTDRMILEMSIAEFLNFPNIPVKVTINEYIELAKNYSTPKSRQFINGILDVIAKELQDNGTLKKSGRGLMDNK</sequence>
<dbReference type="PANTHER" id="PTHR11078:SF3">
    <property type="entry name" value="ANTITERMINATION NUSB DOMAIN-CONTAINING PROTEIN"/>
    <property type="match status" value="1"/>
</dbReference>
<keyword evidence="5 6" id="KW-0804">Transcription</keyword>
<keyword evidence="2 6" id="KW-0889">Transcription antitermination</keyword>
<proteinExistence type="inferred from homology"/>
<evidence type="ECO:0000256" key="1">
    <source>
        <dbReference type="ARBA" id="ARBA00005952"/>
    </source>
</evidence>
<organism evidence="8 9">
    <name type="scientific">Pseudochryseolinea flava</name>
    <dbReference type="NCBI Taxonomy" id="2059302"/>
    <lineage>
        <taxon>Bacteria</taxon>
        <taxon>Pseudomonadati</taxon>
        <taxon>Bacteroidota</taxon>
        <taxon>Cytophagia</taxon>
        <taxon>Cytophagales</taxon>
        <taxon>Fulvivirgaceae</taxon>
        <taxon>Pseudochryseolinea</taxon>
    </lineage>
</organism>
<evidence type="ECO:0000313" key="8">
    <source>
        <dbReference type="EMBL" id="RAW03055.1"/>
    </source>
</evidence>
<dbReference type="GO" id="GO:0003723">
    <property type="term" value="F:RNA binding"/>
    <property type="evidence" value="ECO:0007669"/>
    <property type="project" value="UniProtKB-UniRule"/>
</dbReference>
<reference evidence="8 9" key="1">
    <citation type="submission" date="2018-06" db="EMBL/GenBank/DDBJ databases">
        <title>Chryseolinea flavus sp. nov., a member of the phylum Bacteroidetes isolated from soil.</title>
        <authorList>
            <person name="Li Y."/>
            <person name="Wang J."/>
        </authorList>
    </citation>
    <scope>NUCLEOTIDE SEQUENCE [LARGE SCALE GENOMIC DNA]</scope>
    <source>
        <strain evidence="8 9">SDU1-6</strain>
    </source>
</reference>